<feature type="region of interest" description="Disordered" evidence="1">
    <location>
        <begin position="243"/>
        <end position="266"/>
    </location>
</feature>
<dbReference type="GO" id="GO:0016887">
    <property type="term" value="F:ATP hydrolysis activity"/>
    <property type="evidence" value="ECO:0007669"/>
    <property type="project" value="InterPro"/>
</dbReference>
<dbReference type="InterPro" id="IPR027417">
    <property type="entry name" value="P-loop_NTPase"/>
</dbReference>
<dbReference type="GO" id="GO:0005634">
    <property type="term" value="C:nucleus"/>
    <property type="evidence" value="ECO:0007669"/>
    <property type="project" value="TreeGrafter"/>
</dbReference>
<dbReference type="Gene3D" id="1.10.8.60">
    <property type="match status" value="1"/>
</dbReference>
<feature type="compositionally biased region" description="Basic and acidic residues" evidence="1">
    <location>
        <begin position="243"/>
        <end position="263"/>
    </location>
</feature>
<feature type="compositionally biased region" description="Basic residues" evidence="1">
    <location>
        <begin position="385"/>
        <end position="394"/>
    </location>
</feature>
<organism evidence="3 4">
    <name type="scientific">Armadillidium nasatum</name>
    <dbReference type="NCBI Taxonomy" id="96803"/>
    <lineage>
        <taxon>Eukaryota</taxon>
        <taxon>Metazoa</taxon>
        <taxon>Ecdysozoa</taxon>
        <taxon>Arthropoda</taxon>
        <taxon>Crustacea</taxon>
        <taxon>Multicrustacea</taxon>
        <taxon>Malacostraca</taxon>
        <taxon>Eumalacostraca</taxon>
        <taxon>Peracarida</taxon>
        <taxon>Isopoda</taxon>
        <taxon>Oniscidea</taxon>
        <taxon>Crinocheta</taxon>
        <taxon>Armadillidiidae</taxon>
        <taxon>Armadillidium</taxon>
    </lineage>
</organism>
<evidence type="ECO:0000259" key="2">
    <source>
        <dbReference type="SMART" id="SM00382"/>
    </source>
</evidence>
<name>A0A5N5T5S8_9CRUS</name>
<sequence>MTNRHKQNDSVNEISESPTGDSSEELCDSDSNASVYSVDEAVKENYASINSNLVPENGKNAFDYLMLNRQKFNATECNDYEDINTSPNHKKRKHKTSIKFRFNAHKNLSSNLDNSLEDFETASPDNEKTETSDLCSKKYVEKILISPSDLKSKLINENDNIDLEETFKEEIQECFSKKKKKRKKQCKFKRKSTIDLAEDSKEILTTGSGSDDELLTKMENKTVKVNVNQRDIKSFFKPSINIENKESNNNKKAQDADDSDKKISQNSLLDVSNKSLEINELNIETEDEELNLFKNRPSCLKQKTKLLREIRVQNLEKKCEPDFKTEVLMTAKEDSSNQIISSNSEKRERLDDISDANSVQSTEKESELISDGDFVSNAKNDTKLRRSSRTIKKPKPFEIFDTPQKKKTEIKNNLKENISPKISRKDKKHTEMPSKLRKSSSKEKARKETNGEIKINKSKNDSPVSKENSDDEPDVITISESPEFPGRNNSQLAPIFMKKKKVEISPTKLQARKDFFFSDVSETLKKSSQKSVEEQNLICPFPKFSHVRQSEDSELLWKLSLPNISSLDEDIEETIPSVPLENFSSISKISLEESTNLEEPLCSFPHIDEPTMCHCLSYYKSKFKNFPVISTFKSFIESKKDYINYYEKECFKEAKKMECKERSNGKVKDVVVNDVGKKSKRKKSSKSLSRSKRRRILQEELSDDCEIIPEHIWHKWMPYDWTQVFSPKSAEFFVGNLGPINRLKEFLTKWKSAFKSDDLSDKNSLSSLSDDSCDTNYESSANNAILISGPPGIGKTAAVYALAQDLGYKVLEINASSSRQGKQLMSQLSEATQSHNVTTVSSSQNSMFGYSDNCVADSIESTEKGKSVSLILIEDIDIVFEDLDEGFWSAVNTLLCTSKRPIIITTSLDVAYPIPKIKEKYEEVIFETPSSEQIAQYLQLICLANGVFTSSKEIELLVMSNKNDIRKCILDLQFWIMSGKCFVAWWQINNESFSKLLSEKKVNDSTLLEVFPGASKFSSMYVKIPISSGSIWGKEDAKFLKTPDILGENCKSINWAITSANCDTLLPFTKTEKTKRFKYPLNKDDPDLKRHSLWQKHSWLSLDSDSDNEKEAPSDKEEIEKEKTLPKELSRHLGMYSKSLSIFFSFFTDFDILSSRSYLSQKYYFREFHRNWWTPSIVDGLETDTASPFCSHYHDNLNSTLIPELSQSSLKFIVKWIGSLVNGKNNHTSNEIMLLLNLETSNNSSVMEPHFRIPISEQNKVEKLNQILSSELPSFTQLNRNSVVVDYIPYLREIARSDHVGEAIQKFKRSRRVIKHFSNLEIYSLSSSELLELCNVFHSVLA</sequence>
<feature type="compositionally biased region" description="Polar residues" evidence="1">
    <location>
        <begin position="1"/>
        <end position="21"/>
    </location>
</feature>
<feature type="region of interest" description="Disordered" evidence="1">
    <location>
        <begin position="333"/>
        <end position="490"/>
    </location>
</feature>
<feature type="compositionally biased region" description="Basic and acidic residues" evidence="1">
    <location>
        <begin position="428"/>
        <end position="460"/>
    </location>
</feature>
<protein>
    <submittedName>
        <fullName evidence="3">ATPase family AAA domain-containing protein 5</fullName>
    </submittedName>
</protein>
<evidence type="ECO:0000313" key="3">
    <source>
        <dbReference type="EMBL" id="KAB7501984.1"/>
    </source>
</evidence>
<feature type="domain" description="AAA+ ATPase" evidence="2">
    <location>
        <begin position="781"/>
        <end position="930"/>
    </location>
</feature>
<dbReference type="GO" id="GO:0061860">
    <property type="term" value="F:DNA clamp unloader activity"/>
    <property type="evidence" value="ECO:0007669"/>
    <property type="project" value="TreeGrafter"/>
</dbReference>
<keyword evidence="4" id="KW-1185">Reference proteome</keyword>
<dbReference type="GO" id="GO:0003677">
    <property type="term" value="F:DNA binding"/>
    <property type="evidence" value="ECO:0007669"/>
    <property type="project" value="TreeGrafter"/>
</dbReference>
<dbReference type="GO" id="GO:0005524">
    <property type="term" value="F:ATP binding"/>
    <property type="evidence" value="ECO:0007669"/>
    <property type="project" value="InterPro"/>
</dbReference>
<reference evidence="3 4" key="1">
    <citation type="journal article" date="2019" name="PLoS Biol.">
        <title>Sex chromosomes control vertical transmission of feminizing Wolbachia symbionts in an isopod.</title>
        <authorList>
            <person name="Becking T."/>
            <person name="Chebbi M.A."/>
            <person name="Giraud I."/>
            <person name="Moumen B."/>
            <person name="Laverre T."/>
            <person name="Caubet Y."/>
            <person name="Peccoud J."/>
            <person name="Gilbert C."/>
            <person name="Cordaux R."/>
        </authorList>
    </citation>
    <scope>NUCLEOTIDE SEQUENCE [LARGE SCALE GENOMIC DNA]</scope>
    <source>
        <strain evidence="3">ANa2</strain>
        <tissue evidence="3">Whole body excluding digestive tract and cuticle</tissue>
    </source>
</reference>
<dbReference type="InterPro" id="IPR003593">
    <property type="entry name" value="AAA+_ATPase"/>
</dbReference>
<dbReference type="Proteomes" id="UP000326759">
    <property type="component" value="Unassembled WGS sequence"/>
</dbReference>
<gene>
    <name evidence="3" type="primary">ATAD5</name>
    <name evidence="3" type="ORF">Anas_00409</name>
</gene>
<dbReference type="Pfam" id="PF00004">
    <property type="entry name" value="AAA"/>
    <property type="match status" value="1"/>
</dbReference>
<feature type="compositionally biased region" description="Basic and acidic residues" evidence="1">
    <location>
        <begin position="395"/>
        <end position="414"/>
    </location>
</feature>
<dbReference type="PANTHER" id="PTHR23389:SF21">
    <property type="entry name" value="ATPASE FAMILY AAA DOMAIN-CONTAINING PROTEIN 5"/>
    <property type="match status" value="1"/>
</dbReference>
<dbReference type="CDD" id="cd00009">
    <property type="entry name" value="AAA"/>
    <property type="match status" value="1"/>
</dbReference>
<dbReference type="SMART" id="SM00382">
    <property type="entry name" value="AAA"/>
    <property type="match status" value="1"/>
</dbReference>
<dbReference type="PANTHER" id="PTHR23389">
    <property type="entry name" value="CHROMOSOME TRANSMISSION FIDELITY FACTOR 18"/>
    <property type="match status" value="1"/>
</dbReference>
<feature type="region of interest" description="Disordered" evidence="1">
    <location>
        <begin position="1"/>
        <end position="32"/>
    </location>
</feature>
<dbReference type="OrthoDB" id="9996895at2759"/>
<evidence type="ECO:0000256" key="1">
    <source>
        <dbReference type="SAM" id="MobiDB-lite"/>
    </source>
</evidence>
<dbReference type="InterPro" id="IPR003959">
    <property type="entry name" value="ATPase_AAA_core"/>
</dbReference>
<evidence type="ECO:0000313" key="4">
    <source>
        <dbReference type="Proteomes" id="UP000326759"/>
    </source>
</evidence>
<dbReference type="SUPFAM" id="SSF52540">
    <property type="entry name" value="P-loop containing nucleoside triphosphate hydrolases"/>
    <property type="match status" value="1"/>
</dbReference>
<proteinExistence type="predicted"/>
<dbReference type="EMBL" id="SEYY01008881">
    <property type="protein sequence ID" value="KAB7501984.1"/>
    <property type="molecule type" value="Genomic_DNA"/>
</dbReference>
<dbReference type="Gene3D" id="3.40.50.300">
    <property type="entry name" value="P-loop containing nucleotide triphosphate hydrolases"/>
    <property type="match status" value="1"/>
</dbReference>
<comment type="caution">
    <text evidence="3">The sequence shown here is derived from an EMBL/GenBank/DDBJ whole genome shotgun (WGS) entry which is preliminary data.</text>
</comment>
<accession>A0A5N5T5S8</accession>